<protein>
    <submittedName>
        <fullName evidence="9">Biopolymer transporter ExbD</fullName>
    </submittedName>
</protein>
<dbReference type="InterPro" id="IPR003400">
    <property type="entry name" value="ExbD"/>
</dbReference>
<keyword evidence="3" id="KW-1003">Cell membrane</keyword>
<name>A0A2W5TCQ8_9BACT</name>
<accession>A0A2W5TCQ8</accession>
<evidence type="ECO:0000256" key="4">
    <source>
        <dbReference type="ARBA" id="ARBA00022692"/>
    </source>
</evidence>
<sequence length="158" mass="16075">MAGGMDLGTGGGGKKKALDAAVNLVPFIDLMAVTIVFLILNSVWTQLGRLQVASSGSGEGPPPVHAPVALALGEKTFELTVGGAVVGSVNVTRDGNGRLQLDELSKKLAAVKAQLPEQPAITVRAVDGLSYDDLVRVIDACIGSEFPSISVEPLGVGG</sequence>
<keyword evidence="6 8" id="KW-0472">Membrane</keyword>
<dbReference type="AlphaFoldDB" id="A0A2W5TCQ8"/>
<evidence type="ECO:0000313" key="9">
    <source>
        <dbReference type="EMBL" id="PZR13249.1"/>
    </source>
</evidence>
<dbReference type="GO" id="GO:0022857">
    <property type="term" value="F:transmembrane transporter activity"/>
    <property type="evidence" value="ECO:0007669"/>
    <property type="project" value="InterPro"/>
</dbReference>
<evidence type="ECO:0000256" key="8">
    <source>
        <dbReference type="SAM" id="Phobius"/>
    </source>
</evidence>
<keyword evidence="5 8" id="KW-1133">Transmembrane helix</keyword>
<comment type="subcellular location">
    <subcellularLocation>
        <location evidence="1">Cell membrane</location>
        <topology evidence="1">Single-pass membrane protein</topology>
    </subcellularLocation>
    <subcellularLocation>
        <location evidence="7">Cell membrane</location>
        <topology evidence="7">Single-pass type II membrane protein</topology>
    </subcellularLocation>
</comment>
<keyword evidence="4 7" id="KW-0812">Transmembrane</keyword>
<evidence type="ECO:0000256" key="5">
    <source>
        <dbReference type="ARBA" id="ARBA00022989"/>
    </source>
</evidence>
<evidence type="ECO:0000256" key="2">
    <source>
        <dbReference type="ARBA" id="ARBA00005811"/>
    </source>
</evidence>
<gene>
    <name evidence="9" type="ORF">DI536_13260</name>
</gene>
<evidence type="ECO:0000256" key="1">
    <source>
        <dbReference type="ARBA" id="ARBA00004162"/>
    </source>
</evidence>
<keyword evidence="7" id="KW-0813">Transport</keyword>
<evidence type="ECO:0000256" key="7">
    <source>
        <dbReference type="RuleBase" id="RU003879"/>
    </source>
</evidence>
<dbReference type="Proteomes" id="UP000249061">
    <property type="component" value="Unassembled WGS sequence"/>
</dbReference>
<dbReference type="Pfam" id="PF02472">
    <property type="entry name" value="ExbD"/>
    <property type="match status" value="1"/>
</dbReference>
<dbReference type="GO" id="GO:0015031">
    <property type="term" value="P:protein transport"/>
    <property type="evidence" value="ECO:0007669"/>
    <property type="project" value="UniProtKB-KW"/>
</dbReference>
<proteinExistence type="inferred from homology"/>
<keyword evidence="7" id="KW-0653">Protein transport</keyword>
<comment type="caution">
    <text evidence="9">The sequence shown here is derived from an EMBL/GenBank/DDBJ whole genome shotgun (WGS) entry which is preliminary data.</text>
</comment>
<feature type="transmembrane region" description="Helical" evidence="8">
    <location>
        <begin position="20"/>
        <end position="40"/>
    </location>
</feature>
<evidence type="ECO:0000313" key="10">
    <source>
        <dbReference type="Proteomes" id="UP000249061"/>
    </source>
</evidence>
<reference evidence="9 10" key="1">
    <citation type="submission" date="2017-08" db="EMBL/GenBank/DDBJ databases">
        <title>Infants hospitalized years apart are colonized by the same room-sourced microbial strains.</title>
        <authorList>
            <person name="Brooks B."/>
            <person name="Olm M.R."/>
            <person name="Firek B.A."/>
            <person name="Baker R."/>
            <person name="Thomas B.C."/>
            <person name="Morowitz M.J."/>
            <person name="Banfield J.F."/>
        </authorList>
    </citation>
    <scope>NUCLEOTIDE SEQUENCE [LARGE SCALE GENOMIC DNA]</scope>
    <source>
        <strain evidence="9">S2_003_000_R2_14</strain>
    </source>
</reference>
<dbReference type="GO" id="GO:0005886">
    <property type="term" value="C:plasma membrane"/>
    <property type="evidence" value="ECO:0007669"/>
    <property type="project" value="UniProtKB-SubCell"/>
</dbReference>
<dbReference type="EMBL" id="QFQP01000010">
    <property type="protein sequence ID" value="PZR13249.1"/>
    <property type="molecule type" value="Genomic_DNA"/>
</dbReference>
<evidence type="ECO:0000256" key="6">
    <source>
        <dbReference type="ARBA" id="ARBA00023136"/>
    </source>
</evidence>
<organism evidence="9 10">
    <name type="scientific">Archangium gephyra</name>
    <dbReference type="NCBI Taxonomy" id="48"/>
    <lineage>
        <taxon>Bacteria</taxon>
        <taxon>Pseudomonadati</taxon>
        <taxon>Myxococcota</taxon>
        <taxon>Myxococcia</taxon>
        <taxon>Myxococcales</taxon>
        <taxon>Cystobacterineae</taxon>
        <taxon>Archangiaceae</taxon>
        <taxon>Archangium</taxon>
    </lineage>
</organism>
<evidence type="ECO:0000256" key="3">
    <source>
        <dbReference type="ARBA" id="ARBA00022475"/>
    </source>
</evidence>
<comment type="similarity">
    <text evidence="2 7">Belongs to the ExbD/TolR family.</text>
</comment>